<accession>A0ABQ5NBW2</accession>
<name>A0ABQ5NBW2_9CLOT</name>
<evidence type="ECO:0000256" key="1">
    <source>
        <dbReference type="SAM" id="MobiDB-lite"/>
    </source>
</evidence>
<organism evidence="2 3">
    <name type="scientific">Clostridium omnivorum</name>
    <dbReference type="NCBI Taxonomy" id="1604902"/>
    <lineage>
        <taxon>Bacteria</taxon>
        <taxon>Bacillati</taxon>
        <taxon>Bacillota</taxon>
        <taxon>Clostridia</taxon>
        <taxon>Eubacteriales</taxon>
        <taxon>Clostridiaceae</taxon>
        <taxon>Clostridium</taxon>
    </lineage>
</organism>
<reference evidence="2 3" key="1">
    <citation type="journal article" date="2024" name="Int. J. Syst. Evol. Microbiol.">
        <title>Clostridium omnivorum sp. nov., isolated from anoxic soil under the treatment of reductive soil disinfestation.</title>
        <authorList>
            <person name="Ueki A."/>
            <person name="Tonouchi A."/>
            <person name="Kaku N."/>
            <person name="Honma S."/>
            <person name="Ueki K."/>
        </authorList>
    </citation>
    <scope>NUCLEOTIDE SEQUENCE [LARGE SCALE GENOMIC DNA]</scope>
    <source>
        <strain evidence="2 3">E14</strain>
    </source>
</reference>
<dbReference type="Proteomes" id="UP001208567">
    <property type="component" value="Unassembled WGS sequence"/>
</dbReference>
<protein>
    <submittedName>
        <fullName evidence="2">Uncharacterized protein</fullName>
    </submittedName>
</protein>
<evidence type="ECO:0000313" key="3">
    <source>
        <dbReference type="Proteomes" id="UP001208567"/>
    </source>
</evidence>
<dbReference type="RefSeq" id="WP_264852081.1">
    <property type="nucleotide sequence ID" value="NZ_BRXR01000001.1"/>
</dbReference>
<comment type="caution">
    <text evidence="2">The sequence shown here is derived from an EMBL/GenBank/DDBJ whole genome shotgun (WGS) entry which is preliminary data.</text>
</comment>
<dbReference type="EMBL" id="BRXR01000001">
    <property type="protein sequence ID" value="GLC32774.1"/>
    <property type="molecule type" value="Genomic_DNA"/>
</dbReference>
<feature type="region of interest" description="Disordered" evidence="1">
    <location>
        <begin position="28"/>
        <end position="54"/>
    </location>
</feature>
<sequence length="54" mass="6014">MSNNRVKKIKSKAENIIASEIKKNSENVTTIANNPTPKYEAPDNLKPDSTILED</sequence>
<evidence type="ECO:0000313" key="2">
    <source>
        <dbReference type="EMBL" id="GLC32774.1"/>
    </source>
</evidence>
<gene>
    <name evidence="2" type="ORF">bsdE14_41840</name>
</gene>
<proteinExistence type="predicted"/>
<keyword evidence="3" id="KW-1185">Reference proteome</keyword>